<dbReference type="Gene3D" id="1.20.1560.10">
    <property type="entry name" value="ABC transporter type 1, transmembrane domain"/>
    <property type="match status" value="1"/>
</dbReference>
<gene>
    <name evidence="6" type="ORF">LCGC14_1448100</name>
</gene>
<organism evidence="6">
    <name type="scientific">marine sediment metagenome</name>
    <dbReference type="NCBI Taxonomy" id="412755"/>
    <lineage>
        <taxon>unclassified sequences</taxon>
        <taxon>metagenomes</taxon>
        <taxon>ecological metagenomes</taxon>
    </lineage>
</organism>
<feature type="non-terminal residue" evidence="6">
    <location>
        <position position="119"/>
    </location>
</feature>
<dbReference type="AlphaFoldDB" id="A0A0F9K4V7"/>
<keyword evidence="1 4" id="KW-0812">Transmembrane</keyword>
<dbReference type="Pfam" id="PF00664">
    <property type="entry name" value="ABC_membrane"/>
    <property type="match status" value="1"/>
</dbReference>
<dbReference type="PROSITE" id="PS50929">
    <property type="entry name" value="ABC_TM1F"/>
    <property type="match status" value="1"/>
</dbReference>
<evidence type="ECO:0000256" key="1">
    <source>
        <dbReference type="ARBA" id="ARBA00022692"/>
    </source>
</evidence>
<comment type="caution">
    <text evidence="6">The sequence shown here is derived from an EMBL/GenBank/DDBJ whole genome shotgun (WGS) entry which is preliminary data.</text>
</comment>
<protein>
    <recommendedName>
        <fullName evidence="5">ABC transmembrane type-1 domain-containing protein</fullName>
    </recommendedName>
</protein>
<feature type="domain" description="ABC transmembrane type-1" evidence="5">
    <location>
        <begin position="29"/>
        <end position="119"/>
    </location>
</feature>
<feature type="transmembrane region" description="Helical" evidence="4">
    <location>
        <begin position="25"/>
        <end position="43"/>
    </location>
</feature>
<dbReference type="InterPro" id="IPR036640">
    <property type="entry name" value="ABC1_TM_sf"/>
</dbReference>
<dbReference type="InterPro" id="IPR011527">
    <property type="entry name" value="ABC1_TM_dom"/>
</dbReference>
<dbReference type="SUPFAM" id="SSF90123">
    <property type="entry name" value="ABC transporter transmembrane region"/>
    <property type="match status" value="1"/>
</dbReference>
<keyword evidence="3 4" id="KW-0472">Membrane</keyword>
<evidence type="ECO:0000313" key="6">
    <source>
        <dbReference type="EMBL" id="KKM69701.1"/>
    </source>
</evidence>
<proteinExistence type="predicted"/>
<dbReference type="GO" id="GO:0140359">
    <property type="term" value="F:ABC-type transporter activity"/>
    <property type="evidence" value="ECO:0007669"/>
    <property type="project" value="InterPro"/>
</dbReference>
<dbReference type="GO" id="GO:0016020">
    <property type="term" value="C:membrane"/>
    <property type="evidence" value="ECO:0007669"/>
    <property type="project" value="InterPro"/>
</dbReference>
<reference evidence="6" key="1">
    <citation type="journal article" date="2015" name="Nature">
        <title>Complex archaea that bridge the gap between prokaryotes and eukaryotes.</title>
        <authorList>
            <person name="Spang A."/>
            <person name="Saw J.H."/>
            <person name="Jorgensen S.L."/>
            <person name="Zaremba-Niedzwiedzka K."/>
            <person name="Martijn J."/>
            <person name="Lind A.E."/>
            <person name="van Eijk R."/>
            <person name="Schleper C."/>
            <person name="Guy L."/>
            <person name="Ettema T.J."/>
        </authorList>
    </citation>
    <scope>NUCLEOTIDE SEQUENCE</scope>
</reference>
<sequence length="119" mass="13933">MSLDQKRYKSYKKWLFHYLSKQKPLVVCVFIGIIIVTLTRTLVPLLIGDIIDNALITSDNAKLILMLLLTFAIYIIRNGMDYGTMMMGHYLGLKTEQNMRQEFFETIQLKPLRYHDTAK</sequence>
<feature type="transmembrane region" description="Helical" evidence="4">
    <location>
        <begin position="63"/>
        <end position="80"/>
    </location>
</feature>
<dbReference type="EMBL" id="LAZR01009945">
    <property type="protein sequence ID" value="KKM69701.1"/>
    <property type="molecule type" value="Genomic_DNA"/>
</dbReference>
<evidence type="ECO:0000256" key="3">
    <source>
        <dbReference type="ARBA" id="ARBA00023136"/>
    </source>
</evidence>
<keyword evidence="2 4" id="KW-1133">Transmembrane helix</keyword>
<accession>A0A0F9K4V7</accession>
<dbReference type="GO" id="GO:0005524">
    <property type="term" value="F:ATP binding"/>
    <property type="evidence" value="ECO:0007669"/>
    <property type="project" value="InterPro"/>
</dbReference>
<evidence type="ECO:0000256" key="2">
    <source>
        <dbReference type="ARBA" id="ARBA00022989"/>
    </source>
</evidence>
<evidence type="ECO:0000259" key="5">
    <source>
        <dbReference type="PROSITE" id="PS50929"/>
    </source>
</evidence>
<evidence type="ECO:0000256" key="4">
    <source>
        <dbReference type="SAM" id="Phobius"/>
    </source>
</evidence>
<name>A0A0F9K4V7_9ZZZZ</name>